<feature type="compositionally biased region" description="Low complexity" evidence="1">
    <location>
        <begin position="43"/>
        <end position="58"/>
    </location>
</feature>
<dbReference type="Proteomes" id="UP000887577">
    <property type="component" value="Unplaced"/>
</dbReference>
<name>A0A914YHU9_9BILA</name>
<dbReference type="AlphaFoldDB" id="A0A914YHU9"/>
<feature type="region of interest" description="Disordered" evidence="1">
    <location>
        <begin position="40"/>
        <end position="106"/>
    </location>
</feature>
<keyword evidence="2" id="KW-1185">Reference proteome</keyword>
<accession>A0A914YHU9</accession>
<sequence>MSTLMVSTFEMLQCMNLLAILMAPLLILAATFIQCKKGKKDAPPATAAAGGAAKPGEPSKSKMGAPPPVAPANGAPPAAPAGADKPPAPAGDKPAGDAPKVNFSIF</sequence>
<dbReference type="WBParaSite" id="PSU_v2.g18898.t1">
    <property type="protein sequence ID" value="PSU_v2.g18898.t1"/>
    <property type="gene ID" value="PSU_v2.g18898"/>
</dbReference>
<evidence type="ECO:0000313" key="3">
    <source>
        <dbReference type="WBParaSite" id="PSU_v2.g18898.t1"/>
    </source>
</evidence>
<evidence type="ECO:0000313" key="2">
    <source>
        <dbReference type="Proteomes" id="UP000887577"/>
    </source>
</evidence>
<organism evidence="2 3">
    <name type="scientific">Panagrolaimus superbus</name>
    <dbReference type="NCBI Taxonomy" id="310955"/>
    <lineage>
        <taxon>Eukaryota</taxon>
        <taxon>Metazoa</taxon>
        <taxon>Ecdysozoa</taxon>
        <taxon>Nematoda</taxon>
        <taxon>Chromadorea</taxon>
        <taxon>Rhabditida</taxon>
        <taxon>Tylenchina</taxon>
        <taxon>Panagrolaimomorpha</taxon>
        <taxon>Panagrolaimoidea</taxon>
        <taxon>Panagrolaimidae</taxon>
        <taxon>Panagrolaimus</taxon>
    </lineage>
</organism>
<protein>
    <submittedName>
        <fullName evidence="3">Uncharacterized protein</fullName>
    </submittedName>
</protein>
<reference evidence="3" key="1">
    <citation type="submission" date="2022-11" db="UniProtKB">
        <authorList>
            <consortium name="WormBaseParasite"/>
        </authorList>
    </citation>
    <scope>IDENTIFICATION</scope>
</reference>
<evidence type="ECO:0000256" key="1">
    <source>
        <dbReference type="SAM" id="MobiDB-lite"/>
    </source>
</evidence>
<feature type="compositionally biased region" description="Low complexity" evidence="1">
    <location>
        <begin position="71"/>
        <end position="100"/>
    </location>
</feature>
<proteinExistence type="predicted"/>